<feature type="domain" description="Acylphosphatase-like" evidence="6">
    <location>
        <begin position="7"/>
        <end position="94"/>
    </location>
</feature>
<comment type="similarity">
    <text evidence="1 5">Belongs to the acylphosphatase family.</text>
</comment>
<dbReference type="InterPro" id="IPR036046">
    <property type="entry name" value="Acylphosphatase-like_dom_sf"/>
</dbReference>
<dbReference type="Pfam" id="PF00708">
    <property type="entry name" value="Acylphosphatase"/>
    <property type="match status" value="1"/>
</dbReference>
<dbReference type="SUPFAM" id="SSF54975">
    <property type="entry name" value="Acylphosphatase/BLUF domain-like"/>
    <property type="match status" value="1"/>
</dbReference>
<comment type="caution">
    <text evidence="7">The sequence shown here is derived from an EMBL/GenBank/DDBJ whole genome shotgun (WGS) entry which is preliminary data.</text>
</comment>
<evidence type="ECO:0000256" key="2">
    <source>
        <dbReference type="ARBA" id="ARBA00012150"/>
    </source>
</evidence>
<dbReference type="EC" id="3.6.1.7" evidence="2 4"/>
<accession>A0AAE3QJG8</accession>
<dbReference type="InterPro" id="IPR020456">
    <property type="entry name" value="Acylphosphatase"/>
</dbReference>
<proteinExistence type="inferred from homology"/>
<dbReference type="InterPro" id="IPR017968">
    <property type="entry name" value="Acylphosphatase_CS"/>
</dbReference>
<dbReference type="RefSeq" id="WP_311789245.1">
    <property type="nucleotide sequence ID" value="NZ_JALDYY010000026.1"/>
</dbReference>
<keyword evidence="4" id="KW-0378">Hydrolase</keyword>
<evidence type="ECO:0000256" key="1">
    <source>
        <dbReference type="ARBA" id="ARBA00005614"/>
    </source>
</evidence>
<dbReference type="GO" id="GO:0003998">
    <property type="term" value="F:acylphosphatase activity"/>
    <property type="evidence" value="ECO:0007669"/>
    <property type="project" value="UniProtKB-EC"/>
</dbReference>
<dbReference type="NCBIfam" id="NF010999">
    <property type="entry name" value="PRK14425.1"/>
    <property type="match status" value="1"/>
</dbReference>
<dbReference type="PRINTS" id="PR00112">
    <property type="entry name" value="ACYLPHPHTASE"/>
</dbReference>
<feature type="active site" evidence="4">
    <location>
        <position position="40"/>
    </location>
</feature>
<evidence type="ECO:0000259" key="6">
    <source>
        <dbReference type="PROSITE" id="PS51160"/>
    </source>
</evidence>
<dbReference type="PANTHER" id="PTHR47268">
    <property type="entry name" value="ACYLPHOSPHATASE"/>
    <property type="match status" value="1"/>
</dbReference>
<dbReference type="Gene3D" id="3.30.70.100">
    <property type="match status" value="1"/>
</dbReference>
<sequence>MAENFQAVEVRVRGRVQGVSYRVWTRDQAERLGLTGWVRNDDDGSVVVMIAGPGTALSTMIDRCWHGPPGASVSAVETRLAAIEEKPTAFRITR</sequence>
<dbReference type="EMBL" id="JALDYZ010000022">
    <property type="protein sequence ID" value="MDI7925035.1"/>
    <property type="molecule type" value="Genomic_DNA"/>
</dbReference>
<evidence type="ECO:0000256" key="4">
    <source>
        <dbReference type="PROSITE-ProRule" id="PRU00520"/>
    </source>
</evidence>
<evidence type="ECO:0000256" key="5">
    <source>
        <dbReference type="RuleBase" id="RU004168"/>
    </source>
</evidence>
<dbReference type="PROSITE" id="PS51160">
    <property type="entry name" value="ACYLPHOSPHATASE_3"/>
    <property type="match status" value="1"/>
</dbReference>
<gene>
    <name evidence="7" type="ORF">MRS75_23540</name>
</gene>
<name>A0AAE3QJG8_9HYPH</name>
<dbReference type="PANTHER" id="PTHR47268:SF4">
    <property type="entry name" value="ACYLPHOSPHATASE"/>
    <property type="match status" value="1"/>
</dbReference>
<evidence type="ECO:0000313" key="7">
    <source>
        <dbReference type="EMBL" id="MDI7925035.1"/>
    </source>
</evidence>
<keyword evidence="8" id="KW-1185">Reference proteome</keyword>
<evidence type="ECO:0000313" key="8">
    <source>
        <dbReference type="Proteomes" id="UP001161580"/>
    </source>
</evidence>
<dbReference type="Proteomes" id="UP001161580">
    <property type="component" value="Unassembled WGS sequence"/>
</dbReference>
<organism evidence="7 8">
    <name type="scientific">Ferirhizobium litorale</name>
    <dbReference type="NCBI Taxonomy" id="2927786"/>
    <lineage>
        <taxon>Bacteria</taxon>
        <taxon>Pseudomonadati</taxon>
        <taxon>Pseudomonadota</taxon>
        <taxon>Alphaproteobacteria</taxon>
        <taxon>Hyphomicrobiales</taxon>
        <taxon>Rhizobiaceae</taxon>
        <taxon>Ferirhizobium</taxon>
    </lineage>
</organism>
<dbReference type="AlphaFoldDB" id="A0AAE3QJG8"/>
<reference evidence="7" key="1">
    <citation type="submission" date="2022-03" db="EMBL/GenBank/DDBJ databases">
        <title>Fererhizobium litorale gen. nov., sp. nov., isolated from sandy sediments of the Sea of Japan seashore.</title>
        <authorList>
            <person name="Romanenko L."/>
            <person name="Kurilenko V."/>
            <person name="Otstavnykh N."/>
            <person name="Svetashev V."/>
            <person name="Tekutyeva L."/>
            <person name="Isaeva M."/>
            <person name="Mikhailov V."/>
        </authorList>
    </citation>
    <scope>NUCLEOTIDE SEQUENCE</scope>
    <source>
        <strain evidence="7">KMM 9576</strain>
    </source>
</reference>
<comment type="catalytic activity">
    <reaction evidence="3 4">
        <text>an acyl phosphate + H2O = a carboxylate + phosphate + H(+)</text>
        <dbReference type="Rhea" id="RHEA:14965"/>
        <dbReference type="ChEBI" id="CHEBI:15377"/>
        <dbReference type="ChEBI" id="CHEBI:15378"/>
        <dbReference type="ChEBI" id="CHEBI:29067"/>
        <dbReference type="ChEBI" id="CHEBI:43474"/>
        <dbReference type="ChEBI" id="CHEBI:59918"/>
        <dbReference type="EC" id="3.6.1.7"/>
    </reaction>
</comment>
<evidence type="ECO:0000256" key="3">
    <source>
        <dbReference type="ARBA" id="ARBA00047645"/>
    </source>
</evidence>
<dbReference type="InterPro" id="IPR001792">
    <property type="entry name" value="Acylphosphatase-like_dom"/>
</dbReference>
<feature type="active site" evidence="4">
    <location>
        <position position="22"/>
    </location>
</feature>
<dbReference type="PROSITE" id="PS00151">
    <property type="entry name" value="ACYLPHOSPHATASE_2"/>
    <property type="match status" value="1"/>
</dbReference>
<protein>
    <recommendedName>
        <fullName evidence="2 4">acylphosphatase</fullName>
        <ecNumber evidence="2 4">3.6.1.7</ecNumber>
    </recommendedName>
</protein>